<accession>W4FKT9</accession>
<dbReference type="NCBIfam" id="TIGR01230">
    <property type="entry name" value="agmatinase"/>
    <property type="match status" value="1"/>
</dbReference>
<dbReference type="PROSITE" id="PS01053">
    <property type="entry name" value="ARGINASE_1"/>
    <property type="match status" value="1"/>
</dbReference>
<dbReference type="Gene3D" id="3.40.800.10">
    <property type="entry name" value="Ureohydrolase domain"/>
    <property type="match status" value="1"/>
</dbReference>
<reference evidence="5" key="1">
    <citation type="submission" date="2013-12" db="EMBL/GenBank/DDBJ databases">
        <title>The Genome Sequence of Aphanomyces astaci APO3.</title>
        <authorList>
            <consortium name="The Broad Institute Genomics Platform"/>
            <person name="Russ C."/>
            <person name="Tyler B."/>
            <person name="van West P."/>
            <person name="Dieguez-Uribeondo J."/>
            <person name="Young S.K."/>
            <person name="Zeng Q."/>
            <person name="Gargeya S."/>
            <person name="Fitzgerald M."/>
            <person name="Abouelleil A."/>
            <person name="Alvarado L."/>
            <person name="Chapman S.B."/>
            <person name="Gainer-Dewar J."/>
            <person name="Goldberg J."/>
            <person name="Griggs A."/>
            <person name="Gujja S."/>
            <person name="Hansen M."/>
            <person name="Howarth C."/>
            <person name="Imamovic A."/>
            <person name="Ireland A."/>
            <person name="Larimer J."/>
            <person name="McCowan C."/>
            <person name="Murphy C."/>
            <person name="Pearson M."/>
            <person name="Poon T.W."/>
            <person name="Priest M."/>
            <person name="Roberts A."/>
            <person name="Saif S."/>
            <person name="Shea T."/>
            <person name="Sykes S."/>
            <person name="Wortman J."/>
            <person name="Nusbaum C."/>
            <person name="Birren B."/>
        </authorList>
    </citation>
    <scope>NUCLEOTIDE SEQUENCE [LARGE SCALE GENOMIC DNA]</scope>
    <source>
        <strain evidence="5">APO3</strain>
    </source>
</reference>
<evidence type="ECO:0000256" key="1">
    <source>
        <dbReference type="ARBA" id="ARBA00009227"/>
    </source>
</evidence>
<sequence length="455" mass="49079">MPPAIATDVDFVLRLAKRDAIKSNHGIVEAEHFVRALYSTSETLLPQAIDGQANPVLEPVTADKDDDNDTSHATISPHFQLVLDNAVNMTLTEQLSTEAVVFSILMNNGKQKEKPLALLSPTAGAKKEEPSRRAIVGPVDAQVMPRFGGAPTFARLPRLDQVTFCDVAILGLPYDSGCTYRPGARFGPSAVRQASRILRPYHTTLKVNAFHDQQCVDAGDVCCNPFNVTETMTTVVDHVSELLQLPSRPRIVAVGGDHSISYPLLKAHCEAYGPVALVHFDAHLDTWDAYFGETHTHGTPFLRAAEEHLFRPDASMHVGIRGPVYSSDDYARDATLGFSMLNMDAIEDMGVAGVVKQIRDRVGQHPIYLSIDIDVLDPAFAPGTGTPEAGGLSTRELFGMLRGLRGLNVVGADVMEVAPAYDHAEITALAAASIVFELISLMATSSAKILSATCV</sequence>
<dbReference type="PANTHER" id="PTHR11358">
    <property type="entry name" value="ARGINASE/AGMATINASE"/>
    <property type="match status" value="1"/>
</dbReference>
<evidence type="ECO:0000313" key="5">
    <source>
        <dbReference type="EMBL" id="ETV68107.1"/>
    </source>
</evidence>
<dbReference type="InterPro" id="IPR005925">
    <property type="entry name" value="Agmatinase-rel"/>
</dbReference>
<dbReference type="VEuPathDB" id="FungiDB:H257_15854"/>
<dbReference type="STRING" id="112090.W4FKT9"/>
<evidence type="ECO:0000256" key="2">
    <source>
        <dbReference type="ARBA" id="ARBA00022723"/>
    </source>
</evidence>
<dbReference type="PRINTS" id="PR00116">
    <property type="entry name" value="ARGINASE"/>
</dbReference>
<dbReference type="Pfam" id="PF00491">
    <property type="entry name" value="Arginase"/>
    <property type="match status" value="1"/>
</dbReference>
<keyword evidence="2" id="KW-0479">Metal-binding</keyword>
<dbReference type="GO" id="GO:0008783">
    <property type="term" value="F:agmatinase activity"/>
    <property type="evidence" value="ECO:0007669"/>
    <property type="project" value="TreeGrafter"/>
</dbReference>
<dbReference type="CDD" id="cd11592">
    <property type="entry name" value="Agmatinase_PAH"/>
    <property type="match status" value="1"/>
</dbReference>
<protein>
    <submittedName>
        <fullName evidence="5">Agmatinase</fullName>
    </submittedName>
</protein>
<dbReference type="EMBL" id="KI913189">
    <property type="protein sequence ID" value="ETV68107.1"/>
    <property type="molecule type" value="Genomic_DNA"/>
</dbReference>
<dbReference type="InterPro" id="IPR023696">
    <property type="entry name" value="Ureohydrolase_dom_sf"/>
</dbReference>
<dbReference type="GO" id="GO:0033389">
    <property type="term" value="P:putrescine biosynthetic process from arginine, via agmatine"/>
    <property type="evidence" value="ECO:0007669"/>
    <property type="project" value="TreeGrafter"/>
</dbReference>
<keyword evidence="3 4" id="KW-0378">Hydrolase</keyword>
<dbReference type="PROSITE" id="PS51409">
    <property type="entry name" value="ARGINASE_2"/>
    <property type="match status" value="1"/>
</dbReference>
<organism evidence="5">
    <name type="scientific">Aphanomyces astaci</name>
    <name type="common">Crayfish plague agent</name>
    <dbReference type="NCBI Taxonomy" id="112090"/>
    <lineage>
        <taxon>Eukaryota</taxon>
        <taxon>Sar</taxon>
        <taxon>Stramenopiles</taxon>
        <taxon>Oomycota</taxon>
        <taxon>Saprolegniomycetes</taxon>
        <taxon>Saprolegniales</taxon>
        <taxon>Verrucalvaceae</taxon>
        <taxon>Aphanomyces</taxon>
    </lineage>
</organism>
<dbReference type="InterPro" id="IPR006035">
    <property type="entry name" value="Ureohydrolase"/>
</dbReference>
<dbReference type="AlphaFoldDB" id="W4FKT9"/>
<evidence type="ECO:0000256" key="3">
    <source>
        <dbReference type="ARBA" id="ARBA00022801"/>
    </source>
</evidence>
<comment type="similarity">
    <text evidence="1">Belongs to the arginase family. Agmatinase subfamily.</text>
</comment>
<proteinExistence type="inferred from homology"/>
<dbReference type="GeneID" id="20817850"/>
<name>W4FKT9_APHAT</name>
<dbReference type="InterPro" id="IPR020855">
    <property type="entry name" value="Ureohydrolase_Mn_BS"/>
</dbReference>
<dbReference type="PANTHER" id="PTHR11358:SF26">
    <property type="entry name" value="GUANIDINO ACID HYDROLASE, MITOCHONDRIAL"/>
    <property type="match status" value="1"/>
</dbReference>
<dbReference type="NCBIfam" id="NF002564">
    <property type="entry name" value="PRK02190.1"/>
    <property type="match status" value="1"/>
</dbReference>
<evidence type="ECO:0000256" key="4">
    <source>
        <dbReference type="RuleBase" id="RU003684"/>
    </source>
</evidence>
<dbReference type="OrthoDB" id="288726at2759"/>
<dbReference type="GO" id="GO:0046872">
    <property type="term" value="F:metal ion binding"/>
    <property type="evidence" value="ECO:0007669"/>
    <property type="project" value="UniProtKB-KW"/>
</dbReference>
<gene>
    <name evidence="5" type="ORF">H257_15854</name>
</gene>
<dbReference type="RefSeq" id="XP_009842406.1">
    <property type="nucleotide sequence ID" value="XM_009844104.1"/>
</dbReference>
<dbReference type="SUPFAM" id="SSF52768">
    <property type="entry name" value="Arginase/deacetylase"/>
    <property type="match status" value="1"/>
</dbReference>